<accession>A0ABN9AUJ6</accession>
<comment type="caution">
    <text evidence="1">The sequence shown here is derived from an EMBL/GenBank/DDBJ whole genome shotgun (WGS) entry which is preliminary data.</text>
</comment>
<sequence>MTATAPITAAFFHVISCESTADNWQFSEDGSAPIIRALMISAEKCHPPVPPICAQQCHPQVPLSATHMCPAVPPTCVHQCLVVPPTCGPAVPPTSYQQCPPSVLDSSATHQCPAV</sequence>
<dbReference type="EMBL" id="CATNWA010001284">
    <property type="protein sequence ID" value="CAI9539709.1"/>
    <property type="molecule type" value="Genomic_DNA"/>
</dbReference>
<reference evidence="1" key="1">
    <citation type="submission" date="2023-05" db="EMBL/GenBank/DDBJ databases">
        <authorList>
            <person name="Stuckert A."/>
        </authorList>
    </citation>
    <scope>NUCLEOTIDE SEQUENCE</scope>
</reference>
<dbReference type="Proteomes" id="UP001162483">
    <property type="component" value="Unassembled WGS sequence"/>
</dbReference>
<organism evidence="1 2">
    <name type="scientific">Staurois parvus</name>
    <dbReference type="NCBI Taxonomy" id="386267"/>
    <lineage>
        <taxon>Eukaryota</taxon>
        <taxon>Metazoa</taxon>
        <taxon>Chordata</taxon>
        <taxon>Craniata</taxon>
        <taxon>Vertebrata</taxon>
        <taxon>Euteleostomi</taxon>
        <taxon>Amphibia</taxon>
        <taxon>Batrachia</taxon>
        <taxon>Anura</taxon>
        <taxon>Neobatrachia</taxon>
        <taxon>Ranoidea</taxon>
        <taxon>Ranidae</taxon>
        <taxon>Staurois</taxon>
    </lineage>
</organism>
<feature type="non-terminal residue" evidence="1">
    <location>
        <position position="115"/>
    </location>
</feature>
<protein>
    <submittedName>
        <fullName evidence="1">Uncharacterized protein</fullName>
    </submittedName>
</protein>
<proteinExistence type="predicted"/>
<keyword evidence="2" id="KW-1185">Reference proteome</keyword>
<name>A0ABN9AUJ6_9NEOB</name>
<evidence type="ECO:0000313" key="1">
    <source>
        <dbReference type="EMBL" id="CAI9539709.1"/>
    </source>
</evidence>
<evidence type="ECO:0000313" key="2">
    <source>
        <dbReference type="Proteomes" id="UP001162483"/>
    </source>
</evidence>
<gene>
    <name evidence="1" type="ORF">SPARVUS_LOCUS1632178</name>
</gene>